<dbReference type="EMBL" id="JALLPB020000030">
    <property type="protein sequence ID" value="KAL3823760.1"/>
    <property type="molecule type" value="Genomic_DNA"/>
</dbReference>
<dbReference type="FunFam" id="3.30.300.90:FF:000001">
    <property type="entry name" value="Transcriptional regulator BolA"/>
    <property type="match status" value="1"/>
</dbReference>
<protein>
    <recommendedName>
        <fullName evidence="6">BolA-like protein</fullName>
    </recommendedName>
</protein>
<comment type="caution">
    <text evidence="4">The sequence shown here is derived from an EMBL/GenBank/DDBJ whole genome shotgun (WGS) entry which is preliminary data.</text>
</comment>
<dbReference type="AlphaFoldDB" id="A0ABD3SGT0"/>
<reference evidence="4 5" key="1">
    <citation type="submission" date="2024-10" db="EMBL/GenBank/DDBJ databases">
        <title>Updated reference genomes for cyclostephanoid diatoms.</title>
        <authorList>
            <person name="Roberts W.R."/>
            <person name="Alverson A.J."/>
        </authorList>
    </citation>
    <scope>NUCLEOTIDE SEQUENCE [LARGE SCALE GENOMIC DNA]</scope>
    <source>
        <strain evidence="4 5">AJA228-03</strain>
    </source>
</reference>
<dbReference type="Proteomes" id="UP001530377">
    <property type="component" value="Unassembled WGS sequence"/>
</dbReference>
<feature type="region of interest" description="Disordered" evidence="3">
    <location>
        <begin position="124"/>
        <end position="148"/>
    </location>
</feature>
<organism evidence="4 5">
    <name type="scientific">Cyclostephanos tholiformis</name>
    <dbReference type="NCBI Taxonomy" id="382380"/>
    <lineage>
        <taxon>Eukaryota</taxon>
        <taxon>Sar</taxon>
        <taxon>Stramenopiles</taxon>
        <taxon>Ochrophyta</taxon>
        <taxon>Bacillariophyta</taxon>
        <taxon>Coscinodiscophyceae</taxon>
        <taxon>Thalassiosirophycidae</taxon>
        <taxon>Stephanodiscales</taxon>
        <taxon>Stephanodiscaceae</taxon>
        <taxon>Cyclostephanos</taxon>
    </lineage>
</organism>
<name>A0ABD3SGT0_9STRA</name>
<dbReference type="GO" id="GO:1990229">
    <property type="term" value="C:iron-sulfur cluster assembly complex"/>
    <property type="evidence" value="ECO:0007669"/>
    <property type="project" value="UniProtKB-ARBA"/>
</dbReference>
<comment type="similarity">
    <text evidence="1 2">Belongs to the BolA/IbaG family.</text>
</comment>
<dbReference type="Pfam" id="PF01722">
    <property type="entry name" value="BolA"/>
    <property type="match status" value="1"/>
</dbReference>
<evidence type="ECO:0000313" key="4">
    <source>
        <dbReference type="EMBL" id="KAL3823760.1"/>
    </source>
</evidence>
<evidence type="ECO:0000313" key="5">
    <source>
        <dbReference type="Proteomes" id="UP001530377"/>
    </source>
</evidence>
<dbReference type="PANTHER" id="PTHR46229:SF2">
    <property type="entry name" value="BOLA-LIKE PROTEIN 1"/>
    <property type="match status" value="1"/>
</dbReference>
<dbReference type="Gene3D" id="3.30.300.90">
    <property type="entry name" value="BolA-like"/>
    <property type="match status" value="1"/>
</dbReference>
<evidence type="ECO:0008006" key="6">
    <source>
        <dbReference type="Google" id="ProtNLM"/>
    </source>
</evidence>
<dbReference type="InterPro" id="IPR002634">
    <property type="entry name" value="BolA"/>
</dbReference>
<evidence type="ECO:0000256" key="3">
    <source>
        <dbReference type="SAM" id="MobiDB-lite"/>
    </source>
</evidence>
<dbReference type="SUPFAM" id="SSF82657">
    <property type="entry name" value="BolA-like"/>
    <property type="match status" value="1"/>
</dbReference>
<dbReference type="PANTHER" id="PTHR46229">
    <property type="entry name" value="BOLA TRANSCRIPTION REGULATOR"/>
    <property type="match status" value="1"/>
</dbReference>
<dbReference type="InterPro" id="IPR050961">
    <property type="entry name" value="BolA/IbaG_stress_morph_reg"/>
</dbReference>
<gene>
    <name evidence="4" type="ORF">ACHAXA_004853</name>
</gene>
<keyword evidence="5" id="KW-1185">Reference proteome</keyword>
<evidence type="ECO:0000256" key="1">
    <source>
        <dbReference type="ARBA" id="ARBA00005578"/>
    </source>
</evidence>
<sequence length="148" mass="16118">MLVPPNNILRSPLASSLRFIMSMTKSVARGPVSATIEAKLTAAFSPTHLEVRNESQMHNVPTGSETHFKVVVVSEKFRDARTPISRHRLVNDALKEEVAADGPVHALSIVAMTPEKWRERLDKGEVVGPSPNCKGGDGSLPKKNEVTI</sequence>
<proteinExistence type="inferred from homology"/>
<accession>A0ABD3SGT0</accession>
<evidence type="ECO:0000256" key="2">
    <source>
        <dbReference type="RuleBase" id="RU003860"/>
    </source>
</evidence>
<dbReference type="InterPro" id="IPR036065">
    <property type="entry name" value="BolA-like_sf"/>
</dbReference>